<dbReference type="Proteomes" id="UP000076154">
    <property type="component" value="Unassembled WGS sequence"/>
</dbReference>
<dbReference type="EMBL" id="LUEZ02000071">
    <property type="protein sequence ID" value="RDB20089.1"/>
    <property type="molecule type" value="Genomic_DNA"/>
</dbReference>
<gene>
    <name evidence="2" type="ORF">Hypma_012786</name>
</gene>
<organism evidence="2 3">
    <name type="scientific">Hypsizygus marmoreus</name>
    <name type="common">White beech mushroom</name>
    <name type="synonym">Agaricus marmoreus</name>
    <dbReference type="NCBI Taxonomy" id="39966"/>
    <lineage>
        <taxon>Eukaryota</taxon>
        <taxon>Fungi</taxon>
        <taxon>Dikarya</taxon>
        <taxon>Basidiomycota</taxon>
        <taxon>Agaricomycotina</taxon>
        <taxon>Agaricomycetes</taxon>
        <taxon>Agaricomycetidae</taxon>
        <taxon>Agaricales</taxon>
        <taxon>Tricholomatineae</taxon>
        <taxon>Lyophyllaceae</taxon>
        <taxon>Hypsizygus</taxon>
    </lineage>
</organism>
<dbReference type="AlphaFoldDB" id="A0A369JD91"/>
<feature type="transmembrane region" description="Helical" evidence="1">
    <location>
        <begin position="20"/>
        <end position="40"/>
    </location>
</feature>
<comment type="caution">
    <text evidence="2">The sequence shown here is derived from an EMBL/GenBank/DDBJ whole genome shotgun (WGS) entry which is preliminary data.</text>
</comment>
<protein>
    <submittedName>
        <fullName evidence="2">Uncharacterized protein</fullName>
    </submittedName>
</protein>
<reference evidence="2" key="1">
    <citation type="submission" date="2018-04" db="EMBL/GenBank/DDBJ databases">
        <title>Whole genome sequencing of Hypsizygus marmoreus.</title>
        <authorList>
            <person name="Choi I.-G."/>
            <person name="Min B."/>
            <person name="Kim J.-G."/>
            <person name="Kim S."/>
            <person name="Oh Y.-L."/>
            <person name="Kong W.-S."/>
            <person name="Park H."/>
            <person name="Jeong J."/>
            <person name="Song E.-S."/>
        </authorList>
    </citation>
    <scope>NUCLEOTIDE SEQUENCE [LARGE SCALE GENOMIC DNA]</scope>
    <source>
        <strain evidence="2">51987-8</strain>
    </source>
</reference>
<evidence type="ECO:0000256" key="1">
    <source>
        <dbReference type="SAM" id="Phobius"/>
    </source>
</evidence>
<sequence length="72" mass="8366">MSRMDLYSCRLLRTAPHLSLTRFIPRLLFFTVLYVGRLYVLSVLSSHNTLAILSSVRGTRSSYVISRARLYR</sequence>
<accession>A0A369JD91</accession>
<keyword evidence="3" id="KW-1185">Reference proteome</keyword>
<keyword evidence="1" id="KW-0812">Transmembrane</keyword>
<evidence type="ECO:0000313" key="2">
    <source>
        <dbReference type="EMBL" id="RDB20089.1"/>
    </source>
</evidence>
<keyword evidence="1" id="KW-0472">Membrane</keyword>
<proteinExistence type="predicted"/>
<dbReference type="InParanoid" id="A0A369JD91"/>
<keyword evidence="1" id="KW-1133">Transmembrane helix</keyword>
<evidence type="ECO:0000313" key="3">
    <source>
        <dbReference type="Proteomes" id="UP000076154"/>
    </source>
</evidence>
<name>A0A369JD91_HYPMA</name>